<protein>
    <submittedName>
        <fullName evidence="1">Uncharacterized protein</fullName>
    </submittedName>
</protein>
<name>E8U4C4_DEIML</name>
<dbReference type="EMBL" id="CP002454">
    <property type="protein sequence ID" value="ADV65961.1"/>
    <property type="molecule type" value="Genomic_DNA"/>
</dbReference>
<dbReference type="HOGENOM" id="CLU_2522041_0_0_0"/>
<accession>E8U4C4</accession>
<proteinExistence type="predicted"/>
<dbReference type="AlphaFoldDB" id="E8U4C4"/>
<keyword evidence="2" id="KW-1185">Reference proteome</keyword>
<gene>
    <name evidence="1" type="ordered locus">Deima_0300</name>
</gene>
<evidence type="ECO:0000313" key="1">
    <source>
        <dbReference type="EMBL" id="ADV65961.1"/>
    </source>
</evidence>
<dbReference type="KEGG" id="dmr:Deima_0300"/>
<reference evidence="1 2" key="1">
    <citation type="journal article" date="2011" name="Stand. Genomic Sci.">
        <title>Complete genome sequence of Deinococcus maricopensis type strain (LB-34).</title>
        <authorList>
            <person name="Pukall R."/>
            <person name="Zeytun A."/>
            <person name="Lucas S."/>
            <person name="Lapidus A."/>
            <person name="Hammon N."/>
            <person name="Deshpande S."/>
            <person name="Nolan M."/>
            <person name="Cheng J.F."/>
            <person name="Pitluck S."/>
            <person name="Liolios K."/>
            <person name="Pagani I."/>
            <person name="Mikhailova N."/>
            <person name="Ivanova N."/>
            <person name="Mavromatis K."/>
            <person name="Pati A."/>
            <person name="Tapia R."/>
            <person name="Han C."/>
            <person name="Goodwin L."/>
            <person name="Chen A."/>
            <person name="Palaniappan K."/>
            <person name="Land M."/>
            <person name="Hauser L."/>
            <person name="Chang Y.J."/>
            <person name="Jeffries C.D."/>
            <person name="Brambilla E.M."/>
            <person name="Rohde M."/>
            <person name="Goker M."/>
            <person name="Detter J.C."/>
            <person name="Woyke T."/>
            <person name="Bristow J."/>
            <person name="Eisen J.A."/>
            <person name="Markowitz V."/>
            <person name="Hugenholtz P."/>
            <person name="Kyrpides N.C."/>
            <person name="Klenk H.P."/>
        </authorList>
    </citation>
    <scope>NUCLEOTIDE SEQUENCE [LARGE SCALE GENOMIC DNA]</scope>
    <source>
        <strain evidence="2">DSM 21211 / LMG 22137 / NRRL B-23946 / LB-34</strain>
    </source>
</reference>
<sequence length="84" mass="9203">MHPDVTVIQAFLDGIEEELRHLCAMPASPARDHLLQTTHQQLIRVYSDLHDTRSTLTASPAEPSGAPQLSTARAELWALASTDT</sequence>
<reference evidence="2" key="2">
    <citation type="submission" date="2011-01" db="EMBL/GenBank/DDBJ databases">
        <title>The complete genome of Deinococcus maricopensis DSM 21211.</title>
        <authorList>
            <consortium name="US DOE Joint Genome Institute (JGI-PGF)"/>
            <person name="Lucas S."/>
            <person name="Copeland A."/>
            <person name="Lapidus A."/>
            <person name="Goodwin L."/>
            <person name="Pitluck S."/>
            <person name="Kyrpides N."/>
            <person name="Mavromatis K."/>
            <person name="Pagani I."/>
            <person name="Ivanova N."/>
            <person name="Ovchinnikova G."/>
            <person name="Zeytun A."/>
            <person name="Detter J.C."/>
            <person name="Han C."/>
            <person name="Land M."/>
            <person name="Hauser L."/>
            <person name="Markowitz V."/>
            <person name="Cheng J.-F."/>
            <person name="Hugenholtz P."/>
            <person name="Woyke T."/>
            <person name="Wu D."/>
            <person name="Pukall R."/>
            <person name="Gehrich-Schroeter G."/>
            <person name="Brambilla E."/>
            <person name="Klenk H.-P."/>
            <person name="Eisen J.A."/>
        </authorList>
    </citation>
    <scope>NUCLEOTIDE SEQUENCE [LARGE SCALE GENOMIC DNA]</scope>
    <source>
        <strain evidence="2">DSM 21211 / LMG 22137 / NRRL B-23946 / LB-34</strain>
    </source>
</reference>
<evidence type="ECO:0000313" key="2">
    <source>
        <dbReference type="Proteomes" id="UP000008635"/>
    </source>
</evidence>
<dbReference type="Proteomes" id="UP000008635">
    <property type="component" value="Chromosome"/>
</dbReference>
<organism evidence="1 2">
    <name type="scientific">Deinococcus maricopensis (strain DSM 21211 / LMG 22137 / NRRL B-23946 / LB-34)</name>
    <dbReference type="NCBI Taxonomy" id="709986"/>
    <lineage>
        <taxon>Bacteria</taxon>
        <taxon>Thermotogati</taxon>
        <taxon>Deinococcota</taxon>
        <taxon>Deinococci</taxon>
        <taxon>Deinococcales</taxon>
        <taxon>Deinococcaceae</taxon>
        <taxon>Deinococcus</taxon>
    </lineage>
</organism>
<dbReference type="RefSeq" id="WP_013555466.1">
    <property type="nucleotide sequence ID" value="NC_014958.1"/>
</dbReference>